<dbReference type="OrthoDB" id="1701829at2"/>
<dbReference type="eggNOG" id="ENOG503406H">
    <property type="taxonomic scope" value="Bacteria"/>
</dbReference>
<dbReference type="EMBL" id="AEEH01000048">
    <property type="protein sequence ID" value="EFM24764.1"/>
    <property type="molecule type" value="Genomic_DNA"/>
</dbReference>
<evidence type="ECO:0000313" key="2">
    <source>
        <dbReference type="Proteomes" id="UP000003280"/>
    </source>
</evidence>
<keyword evidence="2" id="KW-1185">Reference proteome</keyword>
<reference evidence="1 2" key="1">
    <citation type="submission" date="2010-07" db="EMBL/GenBank/DDBJ databases">
        <authorList>
            <person name="Muzny D."/>
            <person name="Qin X."/>
            <person name="Deng J."/>
            <person name="Jiang H."/>
            <person name="Liu Y."/>
            <person name="Qu J."/>
            <person name="Song X.-Z."/>
            <person name="Zhang L."/>
            <person name="Thornton R."/>
            <person name="Coyle M."/>
            <person name="Francisco L."/>
            <person name="Jackson L."/>
            <person name="Javaid M."/>
            <person name="Korchina V."/>
            <person name="Kovar C."/>
            <person name="Mata R."/>
            <person name="Mathew T."/>
            <person name="Ngo R."/>
            <person name="Nguyen L."/>
            <person name="Nguyen N."/>
            <person name="Okwuonu G."/>
            <person name="Ongeri F."/>
            <person name="Pham C."/>
            <person name="Simmons D."/>
            <person name="Wilczek-Boney K."/>
            <person name="Hale W."/>
            <person name="Jakkamsetti A."/>
            <person name="Pham P."/>
            <person name="Ruth R."/>
            <person name="San Lucas F."/>
            <person name="Warren J."/>
            <person name="Zhang J."/>
            <person name="Zhao Z."/>
            <person name="Zhou C."/>
            <person name="Zhu D."/>
            <person name="Lee S."/>
            <person name="Bess C."/>
            <person name="Blankenburg K."/>
            <person name="Forbes L."/>
            <person name="Fu Q."/>
            <person name="Gubbala S."/>
            <person name="Hirani K."/>
            <person name="Jayaseelan J.C."/>
            <person name="Lara F."/>
            <person name="Munidasa M."/>
            <person name="Palculict T."/>
            <person name="Patil S."/>
            <person name="Pu L.-L."/>
            <person name="Saada N."/>
            <person name="Tang L."/>
            <person name="Weissenberger G."/>
            <person name="Zhu Y."/>
            <person name="Hemphill L."/>
            <person name="Shang Y."/>
            <person name="Youmans B."/>
            <person name="Ayvaz T."/>
            <person name="Ross M."/>
            <person name="Santibanez J."/>
            <person name="Aqrawi P."/>
            <person name="Gross S."/>
            <person name="Joshi V."/>
            <person name="Fowler G."/>
            <person name="Nazareth L."/>
            <person name="Reid J."/>
            <person name="Worley K."/>
            <person name="Petrosino J."/>
            <person name="Highlander S."/>
            <person name="Gibbs R."/>
        </authorList>
    </citation>
    <scope>NUCLEOTIDE SEQUENCE [LARGE SCALE GENOMIC DNA]</scope>
    <source>
        <strain evidence="1 2">ATCC BAA-1640</strain>
    </source>
</reference>
<accession>E0NN91</accession>
<dbReference type="HOGENOM" id="CLU_1676204_0_0_9"/>
<name>E0NN91_9FIRM</name>
<dbReference type="RefSeq" id="WP_008902405.1">
    <property type="nucleotide sequence ID" value="NZ_GL397071.1"/>
</dbReference>
<dbReference type="Proteomes" id="UP000003280">
    <property type="component" value="Unassembled WGS sequence"/>
</dbReference>
<organism evidence="1 2">
    <name type="scientific">Peptoniphilus duerdenii ATCC BAA-1640</name>
    <dbReference type="NCBI Taxonomy" id="862517"/>
    <lineage>
        <taxon>Bacteria</taxon>
        <taxon>Bacillati</taxon>
        <taxon>Bacillota</taxon>
        <taxon>Tissierellia</taxon>
        <taxon>Tissierellales</taxon>
        <taxon>Peptoniphilaceae</taxon>
        <taxon>Peptoniphilus</taxon>
    </lineage>
</organism>
<proteinExistence type="predicted"/>
<sequence length="157" mass="18145">MSKFTLRDYYNLKKDEDNNKFIEKYKDKLLNDELGLVFWYDNISEFGDVKKETIVKNNSDGTQLVRHERFDGNIFQEGTFVNAENLGRMEWNDLINFVNIKALREIVSRLQIQVATLLGQASNNMSYNGFVASAMKINEDLVILEGCYDEVNGRGIV</sequence>
<comment type="caution">
    <text evidence="1">The sequence shown here is derived from an EMBL/GenBank/DDBJ whole genome shotgun (WGS) entry which is preliminary data.</text>
</comment>
<gene>
    <name evidence="1" type="ORF">HMPREF9225_1630</name>
</gene>
<dbReference type="AlphaFoldDB" id="E0NN91"/>
<dbReference type="STRING" id="862517.HMPREF9225_1630"/>
<protein>
    <submittedName>
        <fullName evidence="1">Uncharacterized protein</fullName>
    </submittedName>
</protein>
<evidence type="ECO:0000313" key="1">
    <source>
        <dbReference type="EMBL" id="EFM24764.1"/>
    </source>
</evidence>